<dbReference type="KEGG" id="tdl:TDEL_0C02420"/>
<dbReference type="AlphaFoldDB" id="G8ZRI9"/>
<dbReference type="CDD" id="cd02642">
    <property type="entry name" value="R3H_encore_like"/>
    <property type="match status" value="1"/>
</dbReference>
<accession>G8ZRI9</accession>
<dbReference type="SMART" id="SM00393">
    <property type="entry name" value="R3H"/>
    <property type="match status" value="1"/>
</dbReference>
<dbReference type="SUPFAM" id="SSF82708">
    <property type="entry name" value="R3H domain"/>
    <property type="match status" value="1"/>
</dbReference>
<dbReference type="GO" id="GO:1990115">
    <property type="term" value="P:RNA polymerase III assembly"/>
    <property type="evidence" value="ECO:0007669"/>
    <property type="project" value="EnsemblFungi"/>
</dbReference>
<dbReference type="InterPro" id="IPR001374">
    <property type="entry name" value="R3H_dom"/>
</dbReference>
<evidence type="ECO:0000259" key="3">
    <source>
        <dbReference type="PROSITE" id="PS51061"/>
    </source>
</evidence>
<name>G8ZRI9_TORDE</name>
<dbReference type="Gene3D" id="3.30.1370.50">
    <property type="entry name" value="R3H-like domain"/>
    <property type="match status" value="1"/>
</dbReference>
<feature type="region of interest" description="Disordered" evidence="2">
    <location>
        <begin position="166"/>
        <end position="237"/>
    </location>
</feature>
<dbReference type="PROSITE" id="PS51061">
    <property type="entry name" value="R3H"/>
    <property type="match status" value="1"/>
</dbReference>
<dbReference type="EMBL" id="HE616744">
    <property type="protein sequence ID" value="CCE91131.1"/>
    <property type="molecule type" value="Genomic_DNA"/>
</dbReference>
<dbReference type="STRING" id="1076872.G8ZRI9"/>
<dbReference type="GO" id="GO:0005634">
    <property type="term" value="C:nucleus"/>
    <property type="evidence" value="ECO:0007669"/>
    <property type="project" value="EnsemblFungi"/>
</dbReference>
<sequence>MRTALFQKPHDRQFIIDLENSILSFMESNAESYQLRPMNSYYRLLSHQVAEFHDLKHALARAHDNSVVIFKGDQFKKGQNRQLLQELVPVPAEFEESSELISPNDTNMKSGRRYRILKREDGLEVCTTPPSEEDRDFNTNSQSDANDSEAYLELKKIERERQYEQRKQEIFDTPKKNEVVSGKDGDGSSPQPSEFETSRYHFNQIDSSPPPQQPHNRRRKNNNIGANKDKRGSYYKENKFNYNDYGNTSSAPYNTGYMMYPTPPMGPCALNSAQFPMMYPAPFPMDGSNGYMSQFMYQPMNGAAVDPKSGLPAGFYHTLFPINTDNNRQVTIIRVETCNITHMASPFQETTK</sequence>
<dbReference type="InParanoid" id="G8ZRI9"/>
<keyword evidence="5" id="KW-1185">Reference proteome</keyword>
<evidence type="ECO:0000256" key="2">
    <source>
        <dbReference type="SAM" id="MobiDB-lite"/>
    </source>
</evidence>
<dbReference type="GO" id="GO:0006012">
    <property type="term" value="P:galactose metabolic process"/>
    <property type="evidence" value="ECO:0007669"/>
    <property type="project" value="EnsemblFungi"/>
</dbReference>
<evidence type="ECO:0000313" key="4">
    <source>
        <dbReference type="EMBL" id="CCE91131.1"/>
    </source>
</evidence>
<dbReference type="RefSeq" id="XP_003680342.1">
    <property type="nucleotide sequence ID" value="XM_003680294.1"/>
</dbReference>
<protein>
    <recommendedName>
        <fullName evidence="3">R3H domain-containing protein</fullName>
    </recommendedName>
</protein>
<dbReference type="InterPro" id="IPR051937">
    <property type="entry name" value="R3H_domain_containing"/>
</dbReference>
<dbReference type="HOGENOM" id="CLU_645666_0_0_1"/>
<dbReference type="Pfam" id="PF01424">
    <property type="entry name" value="R3H"/>
    <property type="match status" value="1"/>
</dbReference>
<reference evidence="4 5" key="1">
    <citation type="journal article" date="2011" name="Proc. Natl. Acad. Sci. U.S.A.">
        <title>Evolutionary erosion of yeast sex chromosomes by mating-type switching accidents.</title>
        <authorList>
            <person name="Gordon J.L."/>
            <person name="Armisen D."/>
            <person name="Proux-Wera E."/>
            <person name="Oheigeartaigh S.S."/>
            <person name="Byrne K.P."/>
            <person name="Wolfe K.H."/>
        </authorList>
    </citation>
    <scope>NUCLEOTIDE SEQUENCE [LARGE SCALE GENOMIC DNA]</scope>
    <source>
        <strain evidence="5">ATCC 10662 / CBS 1146 / NBRC 0425 / NCYC 2629 / NRRL Y-866</strain>
    </source>
</reference>
<dbReference type="GO" id="GO:0048027">
    <property type="term" value="F:mRNA 5'-UTR binding"/>
    <property type="evidence" value="ECO:0007669"/>
    <property type="project" value="EnsemblFungi"/>
</dbReference>
<proteinExistence type="predicted"/>
<dbReference type="OrthoDB" id="278430at2759"/>
<gene>
    <name evidence="4" type="primary">TDEL0C02420</name>
    <name evidence="4" type="ORF">TDEL_0C02420</name>
</gene>
<organism evidence="4 5">
    <name type="scientific">Torulaspora delbrueckii</name>
    <name type="common">Yeast</name>
    <name type="synonym">Candida colliculosa</name>
    <dbReference type="NCBI Taxonomy" id="4950"/>
    <lineage>
        <taxon>Eukaryota</taxon>
        <taxon>Fungi</taxon>
        <taxon>Dikarya</taxon>
        <taxon>Ascomycota</taxon>
        <taxon>Saccharomycotina</taxon>
        <taxon>Saccharomycetes</taxon>
        <taxon>Saccharomycetales</taxon>
        <taxon>Saccharomycetaceae</taxon>
        <taxon>Torulaspora</taxon>
    </lineage>
</organism>
<evidence type="ECO:0000256" key="1">
    <source>
        <dbReference type="ARBA" id="ARBA00022553"/>
    </source>
</evidence>
<feature type="domain" description="R3H" evidence="3">
    <location>
        <begin position="12"/>
        <end position="74"/>
    </location>
</feature>
<feature type="compositionally biased region" description="Basic and acidic residues" evidence="2">
    <location>
        <begin position="166"/>
        <end position="186"/>
    </location>
</feature>
<dbReference type="PANTHER" id="PTHR15672">
    <property type="entry name" value="CAMP-REGULATED PHOSPHOPROTEIN 21 RELATED R3H DOMAIN CONTAINING PROTEIN"/>
    <property type="match status" value="1"/>
</dbReference>
<dbReference type="FunCoup" id="G8ZRI9">
    <property type="interactions" value="54"/>
</dbReference>
<dbReference type="InterPro" id="IPR036867">
    <property type="entry name" value="R3H_dom_sf"/>
</dbReference>
<dbReference type="Proteomes" id="UP000005627">
    <property type="component" value="Chromosome 3"/>
</dbReference>
<dbReference type="eggNOG" id="KOG2953">
    <property type="taxonomic scope" value="Eukaryota"/>
</dbReference>
<dbReference type="GeneID" id="11500466"/>
<dbReference type="PANTHER" id="PTHR15672:SF8">
    <property type="entry name" value="PROTEIN ENCORE"/>
    <property type="match status" value="1"/>
</dbReference>
<feature type="compositionally biased region" description="Polar residues" evidence="2">
    <location>
        <begin position="188"/>
        <end position="207"/>
    </location>
</feature>
<keyword evidence="1" id="KW-0597">Phosphoprotein</keyword>
<feature type="region of interest" description="Disordered" evidence="2">
    <location>
        <begin position="125"/>
        <end position="149"/>
    </location>
</feature>
<feature type="compositionally biased region" description="Basic and acidic residues" evidence="2">
    <location>
        <begin position="227"/>
        <end position="237"/>
    </location>
</feature>
<evidence type="ECO:0000313" key="5">
    <source>
        <dbReference type="Proteomes" id="UP000005627"/>
    </source>
</evidence>